<sequence length="175" mass="20213">MDAGMLEDYIIAEDDIPRDGGKYPEYTATIFIVIECYYNSIAKGYLQTFYQEQPFPFFGLDNMLIQLERIMDMAGVPSKCNEYRHMVNISSARKTKKDLPHMESDQKFQPVKFNPNNICAAKHLFSIRVYSRRNASIQGILRNAKKQMSFRSGIDVIRGIHECMSEVLEEGNHVE</sequence>
<evidence type="ECO:0000313" key="2">
    <source>
        <dbReference type="Proteomes" id="UP000037392"/>
    </source>
</evidence>
<dbReference type="AlphaFoldDB" id="A0A0J9BXP8"/>
<dbReference type="PATRIC" id="fig|742734.4.peg.3888"/>
<proteinExistence type="predicted"/>
<organism evidence="1 2">
    <name type="scientific">[Clostridium] citroniae WAL-19142</name>
    <dbReference type="NCBI Taxonomy" id="742734"/>
    <lineage>
        <taxon>Bacteria</taxon>
        <taxon>Bacillati</taxon>
        <taxon>Bacillota</taxon>
        <taxon>Clostridia</taxon>
        <taxon>Lachnospirales</taxon>
        <taxon>Lachnospiraceae</taxon>
        <taxon>Enterocloster</taxon>
    </lineage>
</organism>
<evidence type="ECO:0000313" key="1">
    <source>
        <dbReference type="EMBL" id="KMW16969.1"/>
    </source>
</evidence>
<dbReference type="GeneID" id="93162526"/>
<dbReference type="EMBL" id="ADLK01000028">
    <property type="protein sequence ID" value="KMW16969.1"/>
    <property type="molecule type" value="Genomic_DNA"/>
</dbReference>
<dbReference type="Proteomes" id="UP000037392">
    <property type="component" value="Unassembled WGS sequence"/>
</dbReference>
<protein>
    <submittedName>
        <fullName evidence="1">Uncharacterized protein</fullName>
    </submittedName>
</protein>
<comment type="caution">
    <text evidence="1">The sequence shown here is derived from an EMBL/GenBank/DDBJ whole genome shotgun (WGS) entry which is preliminary data.</text>
</comment>
<dbReference type="OrthoDB" id="2086691at2"/>
<dbReference type="RefSeq" id="WP_048930422.1">
    <property type="nucleotide sequence ID" value="NZ_KQ235880.1"/>
</dbReference>
<name>A0A0J9BXP8_9FIRM</name>
<accession>A0A0J9BXP8</accession>
<reference evidence="1 2" key="1">
    <citation type="submission" date="2011-04" db="EMBL/GenBank/DDBJ databases">
        <title>The Genome Sequence of Clostridium citroniae WAL-19142.</title>
        <authorList>
            <consortium name="The Broad Institute Genome Sequencing Platform"/>
            <person name="Earl A."/>
            <person name="Ward D."/>
            <person name="Feldgarden M."/>
            <person name="Gevers D."/>
            <person name="Warren Y.A."/>
            <person name="Tyrrell K.L."/>
            <person name="Citron D.M."/>
            <person name="Goldstein E.J."/>
            <person name="Daigneault M."/>
            <person name="Allen-Vercoe E."/>
            <person name="Young S.K."/>
            <person name="Zeng Q."/>
            <person name="Gargeya S."/>
            <person name="Fitzgerald M."/>
            <person name="Haas B."/>
            <person name="Abouelleil A."/>
            <person name="Alvarado L."/>
            <person name="Arachchi H.M."/>
            <person name="Berlin A."/>
            <person name="Brown A."/>
            <person name="Chapman S.B."/>
            <person name="Chen Z."/>
            <person name="Dunbar C."/>
            <person name="Freedman E."/>
            <person name="Gearin G."/>
            <person name="Gellesch M."/>
            <person name="Goldberg J."/>
            <person name="Griggs A."/>
            <person name="Gujja S."/>
            <person name="Heilman E.R."/>
            <person name="Heiman D."/>
            <person name="Howarth C."/>
            <person name="Larson L."/>
            <person name="Lui A."/>
            <person name="MacDonald P.J."/>
            <person name="Mehta T."/>
            <person name="Montmayeur A."/>
            <person name="Murphy C."/>
            <person name="Neiman D."/>
            <person name="Pearson M."/>
            <person name="Priest M."/>
            <person name="Roberts A."/>
            <person name="Saif S."/>
            <person name="Shea T."/>
            <person name="Shenoy N."/>
            <person name="Sisk P."/>
            <person name="Stolte C."/>
            <person name="Sykes S."/>
            <person name="White J."/>
            <person name="Yandava C."/>
            <person name="Wortman J."/>
            <person name="Nusbaum C."/>
            <person name="Birren B."/>
        </authorList>
    </citation>
    <scope>NUCLEOTIDE SEQUENCE [LARGE SCALE GENOMIC DNA]</scope>
    <source>
        <strain evidence="1 2">WAL-19142</strain>
    </source>
</reference>
<gene>
    <name evidence="1" type="ORF">HMPREF9470_03622</name>
</gene>